<dbReference type="AlphaFoldDB" id="A0A7W3N3Q3"/>
<proteinExistence type="predicted"/>
<reference evidence="2 3" key="1">
    <citation type="submission" date="2020-08" db="EMBL/GenBank/DDBJ databases">
        <title>Sequencing the genomes of 1000 actinobacteria strains.</title>
        <authorList>
            <person name="Klenk H.-P."/>
        </authorList>
    </citation>
    <scope>NUCLEOTIDE SEQUENCE [LARGE SCALE GENOMIC DNA]</scope>
    <source>
        <strain evidence="2 3">DSM 45823</strain>
    </source>
</reference>
<dbReference type="Proteomes" id="UP000539313">
    <property type="component" value="Unassembled WGS sequence"/>
</dbReference>
<feature type="compositionally biased region" description="Polar residues" evidence="1">
    <location>
        <begin position="97"/>
        <end position="106"/>
    </location>
</feature>
<evidence type="ECO:0000313" key="2">
    <source>
        <dbReference type="EMBL" id="MBA9006955.1"/>
    </source>
</evidence>
<organism evidence="2 3">
    <name type="scientific">Thermomonospora cellulosilytica</name>
    <dbReference type="NCBI Taxonomy" id="1411118"/>
    <lineage>
        <taxon>Bacteria</taxon>
        <taxon>Bacillati</taxon>
        <taxon>Actinomycetota</taxon>
        <taxon>Actinomycetes</taxon>
        <taxon>Streptosporangiales</taxon>
        <taxon>Thermomonosporaceae</taxon>
        <taxon>Thermomonospora</taxon>
    </lineage>
</organism>
<name>A0A7W3N3Q3_9ACTN</name>
<dbReference type="EMBL" id="JACJII010000001">
    <property type="protein sequence ID" value="MBA9006955.1"/>
    <property type="molecule type" value="Genomic_DNA"/>
</dbReference>
<accession>A0A7W3N3Q3</accession>
<feature type="region of interest" description="Disordered" evidence="1">
    <location>
        <begin position="25"/>
        <end position="108"/>
    </location>
</feature>
<evidence type="ECO:0000313" key="3">
    <source>
        <dbReference type="Proteomes" id="UP000539313"/>
    </source>
</evidence>
<feature type="region of interest" description="Disordered" evidence="1">
    <location>
        <begin position="273"/>
        <end position="323"/>
    </location>
</feature>
<gene>
    <name evidence="2" type="ORF">HNR21_005837</name>
</gene>
<comment type="caution">
    <text evidence="2">The sequence shown here is derived from an EMBL/GenBank/DDBJ whole genome shotgun (WGS) entry which is preliminary data.</text>
</comment>
<feature type="compositionally biased region" description="Pro residues" evidence="1">
    <location>
        <begin position="62"/>
        <end position="72"/>
    </location>
</feature>
<sequence length="323" mass="33957">MLGCPHRDRAALTGRQITMNALLPSKRAPAAPPEPHAPTRPAAHPRHLRRGLTLPYALHPHPVQPPAAPAPGLPARSTGPSENADRPGRSGALLAPLQNTGSSRSTDCPHAVRPWTDWCPASPLRDTRPSGNAERPGVVSRTPGRCGGCGLLRGGDLLGCGGLPPAWIVHGPVTDRPGDDLALASLCDGPPCCRCHVAPRSAVTFPPITADPVVNRCSQNGHPFVSPDRRIPVPYQGAAPPWTLPVHHLTFIPTSPSSLRVYALVQRMARQLLGSSGRQGGSRRPRRRGGDGRATPSARLTASASGERGGHGRPRGRDGMYGG</sequence>
<evidence type="ECO:0000256" key="1">
    <source>
        <dbReference type="SAM" id="MobiDB-lite"/>
    </source>
</evidence>
<keyword evidence="3" id="KW-1185">Reference proteome</keyword>
<protein>
    <submittedName>
        <fullName evidence="2">Uncharacterized protein</fullName>
    </submittedName>
</protein>